<evidence type="ECO:0000259" key="4">
    <source>
        <dbReference type="Pfam" id="PF00085"/>
    </source>
</evidence>
<dbReference type="GO" id="GO:0045454">
    <property type="term" value="P:cell redox homeostasis"/>
    <property type="evidence" value="ECO:0007669"/>
    <property type="project" value="TreeGrafter"/>
</dbReference>
<dbReference type="Gramene" id="RZC55647">
    <property type="protein sequence ID" value="RZC55647"/>
    <property type="gene ID" value="C5167_014493"/>
</dbReference>
<dbReference type="InterPro" id="IPR036249">
    <property type="entry name" value="Thioredoxin-like_sf"/>
</dbReference>
<dbReference type="PANTHER" id="PTHR43601:SF11">
    <property type="entry name" value="EXPRESSED PROTEIN"/>
    <property type="match status" value="1"/>
</dbReference>
<comment type="similarity">
    <text evidence="1">Belongs to the thioredoxin family.</text>
</comment>
<dbReference type="SUPFAM" id="SSF52833">
    <property type="entry name" value="Thioredoxin-like"/>
    <property type="match status" value="1"/>
</dbReference>
<reference evidence="5 6" key="1">
    <citation type="journal article" date="2018" name="Science">
        <title>The opium poppy genome and morphinan production.</title>
        <authorList>
            <person name="Guo L."/>
            <person name="Winzer T."/>
            <person name="Yang X."/>
            <person name="Li Y."/>
            <person name="Ning Z."/>
            <person name="He Z."/>
            <person name="Teodor R."/>
            <person name="Lu Y."/>
            <person name="Bowser T.A."/>
            <person name="Graham I.A."/>
            <person name="Ye K."/>
        </authorList>
    </citation>
    <scope>NUCLEOTIDE SEQUENCE [LARGE SCALE GENOMIC DNA]</scope>
    <source>
        <strain evidence="6">cv. HN1</strain>
        <tissue evidence="5">Leaves</tissue>
    </source>
</reference>
<sequence>MDSTPKHPIFCLKRPWDKNNHQNPKSPCNLETPWLFKSIHNVGLFAFNFLDSALKTLDSPNKQLNPNQPLIDVGMKWKSPKPTNKKLSPAEQGEAENRALALALSSGKYATVMEFYSPKCRLCNSLLDFVMEIESRNSDWLNIVMADAENEKWLPELLHYDVRYVPCFVLLDKDGRALAKTGVPTSRMHVVAGLSYLIKMKQPQKKQTRH</sequence>
<dbReference type="PANTHER" id="PTHR43601">
    <property type="entry name" value="THIOREDOXIN, MITOCHONDRIAL"/>
    <property type="match status" value="1"/>
</dbReference>
<name>A0A4Y7J4A6_PAPSO</name>
<proteinExistence type="inferred from homology"/>
<feature type="domain" description="Thioredoxin" evidence="4">
    <location>
        <begin position="105"/>
        <end position="181"/>
    </location>
</feature>
<protein>
    <recommendedName>
        <fullName evidence="4">Thioredoxin domain-containing protein</fullName>
    </recommendedName>
</protein>
<dbReference type="EMBL" id="CM010717">
    <property type="protein sequence ID" value="RZC55647.1"/>
    <property type="molecule type" value="Genomic_DNA"/>
</dbReference>
<gene>
    <name evidence="5" type="ORF">C5167_014493</name>
</gene>
<evidence type="ECO:0000256" key="3">
    <source>
        <dbReference type="SAM" id="MobiDB-lite"/>
    </source>
</evidence>
<evidence type="ECO:0000256" key="2">
    <source>
        <dbReference type="ARBA" id="ARBA00023284"/>
    </source>
</evidence>
<evidence type="ECO:0000256" key="1">
    <source>
        <dbReference type="ARBA" id="ARBA00008987"/>
    </source>
</evidence>
<evidence type="ECO:0000313" key="6">
    <source>
        <dbReference type="Proteomes" id="UP000316621"/>
    </source>
</evidence>
<dbReference type="OrthoDB" id="2018237at2759"/>
<keyword evidence="6" id="KW-1185">Reference proteome</keyword>
<dbReference type="OMA" id="PKNPLPC"/>
<feature type="region of interest" description="Disordered" evidence="3">
    <location>
        <begin position="72"/>
        <end position="93"/>
    </location>
</feature>
<accession>A0A4Y7J4A6</accession>
<dbReference type="InterPro" id="IPR013766">
    <property type="entry name" value="Thioredoxin_domain"/>
</dbReference>
<dbReference type="Gene3D" id="3.40.30.10">
    <property type="entry name" value="Glutaredoxin"/>
    <property type="match status" value="1"/>
</dbReference>
<dbReference type="GO" id="GO:0009507">
    <property type="term" value="C:chloroplast"/>
    <property type="evidence" value="ECO:0007669"/>
    <property type="project" value="UniProtKB-ARBA"/>
</dbReference>
<keyword evidence="2" id="KW-0676">Redox-active center</keyword>
<dbReference type="AlphaFoldDB" id="A0A4Y7J4A6"/>
<dbReference type="Pfam" id="PF00085">
    <property type="entry name" value="Thioredoxin"/>
    <property type="match status" value="1"/>
</dbReference>
<dbReference type="Proteomes" id="UP000316621">
    <property type="component" value="Chromosome 3"/>
</dbReference>
<evidence type="ECO:0000313" key="5">
    <source>
        <dbReference type="EMBL" id="RZC55647.1"/>
    </source>
</evidence>
<organism evidence="5 6">
    <name type="scientific">Papaver somniferum</name>
    <name type="common">Opium poppy</name>
    <dbReference type="NCBI Taxonomy" id="3469"/>
    <lineage>
        <taxon>Eukaryota</taxon>
        <taxon>Viridiplantae</taxon>
        <taxon>Streptophyta</taxon>
        <taxon>Embryophyta</taxon>
        <taxon>Tracheophyta</taxon>
        <taxon>Spermatophyta</taxon>
        <taxon>Magnoliopsida</taxon>
        <taxon>Ranunculales</taxon>
        <taxon>Papaveraceae</taxon>
        <taxon>Papaveroideae</taxon>
        <taxon>Papaver</taxon>
    </lineage>
</organism>
<dbReference type="STRING" id="3469.A0A4Y7J4A6"/>